<name>A0A0F9I8R3_9ZZZZ</name>
<comment type="caution">
    <text evidence="1">The sequence shown here is derived from an EMBL/GenBank/DDBJ whole genome shotgun (WGS) entry which is preliminary data.</text>
</comment>
<proteinExistence type="predicted"/>
<reference evidence="1" key="1">
    <citation type="journal article" date="2015" name="Nature">
        <title>Complex archaea that bridge the gap between prokaryotes and eukaryotes.</title>
        <authorList>
            <person name="Spang A."/>
            <person name="Saw J.H."/>
            <person name="Jorgensen S.L."/>
            <person name="Zaremba-Niedzwiedzka K."/>
            <person name="Martijn J."/>
            <person name="Lind A.E."/>
            <person name="van Eijk R."/>
            <person name="Schleper C."/>
            <person name="Guy L."/>
            <person name="Ettema T.J."/>
        </authorList>
    </citation>
    <scope>NUCLEOTIDE SEQUENCE</scope>
</reference>
<evidence type="ECO:0000313" key="1">
    <source>
        <dbReference type="EMBL" id="KKL83787.1"/>
    </source>
</evidence>
<dbReference type="EMBL" id="LAZR01021882">
    <property type="protein sequence ID" value="KKL83787.1"/>
    <property type="molecule type" value="Genomic_DNA"/>
</dbReference>
<dbReference type="AlphaFoldDB" id="A0A0F9I8R3"/>
<gene>
    <name evidence="1" type="ORF">LCGC14_1971200</name>
</gene>
<organism evidence="1">
    <name type="scientific">marine sediment metagenome</name>
    <dbReference type="NCBI Taxonomy" id="412755"/>
    <lineage>
        <taxon>unclassified sequences</taxon>
        <taxon>metagenomes</taxon>
        <taxon>ecological metagenomes</taxon>
    </lineage>
</organism>
<protein>
    <submittedName>
        <fullName evidence="1">Uncharacterized protein</fullName>
    </submittedName>
</protein>
<accession>A0A0F9I8R3</accession>
<sequence>MDADTRRTMSNLRHAIKVLEHGRQTHAVWIEYLKETPDFDTELVGDIEHHEWYLTGYDPAIEALKGLVDAALTGDTE</sequence>